<dbReference type="InterPro" id="IPR011333">
    <property type="entry name" value="SKP1/BTB/POZ_sf"/>
</dbReference>
<feature type="domain" description="BTB" evidence="2">
    <location>
        <begin position="29"/>
        <end position="93"/>
    </location>
</feature>
<name>A0AAD6UY95_9AGAR</name>
<keyword evidence="4" id="KW-1185">Reference proteome</keyword>
<dbReference type="InterPro" id="IPR000210">
    <property type="entry name" value="BTB/POZ_dom"/>
</dbReference>
<feature type="compositionally biased region" description="Low complexity" evidence="1">
    <location>
        <begin position="1"/>
        <end position="20"/>
    </location>
</feature>
<dbReference type="Proteomes" id="UP001219525">
    <property type="component" value="Unassembled WGS sequence"/>
</dbReference>
<gene>
    <name evidence="3" type="ORF">GGX14DRAFT_672490</name>
</gene>
<evidence type="ECO:0000313" key="4">
    <source>
        <dbReference type="Proteomes" id="UP001219525"/>
    </source>
</evidence>
<sequence length="321" mass="36819">MPDTDIPPSSTDSDSATPISRSKIWMPGGDIILQTQSTQFRINSDILAQQSPIFRDMLSIPQPANESTIDGCPIVHLFDAAKDWELLLETLYNPFQHKEALPFDVVAAMVRLGRKYEMAAVKNNATWRIHYEFPNTFNSWVQVRNGLTKIELQPGRILDLLNLVYEYEIRSSVPTLAFECLNTASLECLMKDETRRRDGSCVSLAPHIKLTLAIAVERIVNQQRTLFQWLDDDTILPHTQCDSRTDCTKQRQELYRTIMWGIEGDRYLWFSPWDDVDGTEGLCRKCSSVGEGAFKDTASKMWEFLPSFFQLPQWGELKDLE</sequence>
<reference evidence="3" key="1">
    <citation type="submission" date="2023-03" db="EMBL/GenBank/DDBJ databases">
        <title>Massive genome expansion in bonnet fungi (Mycena s.s.) driven by repeated elements and novel gene families across ecological guilds.</title>
        <authorList>
            <consortium name="Lawrence Berkeley National Laboratory"/>
            <person name="Harder C.B."/>
            <person name="Miyauchi S."/>
            <person name="Viragh M."/>
            <person name="Kuo A."/>
            <person name="Thoen E."/>
            <person name="Andreopoulos B."/>
            <person name="Lu D."/>
            <person name="Skrede I."/>
            <person name="Drula E."/>
            <person name="Henrissat B."/>
            <person name="Morin E."/>
            <person name="Kohler A."/>
            <person name="Barry K."/>
            <person name="LaButti K."/>
            <person name="Morin E."/>
            <person name="Salamov A."/>
            <person name="Lipzen A."/>
            <person name="Mereny Z."/>
            <person name="Hegedus B."/>
            <person name="Baldrian P."/>
            <person name="Stursova M."/>
            <person name="Weitz H."/>
            <person name="Taylor A."/>
            <person name="Grigoriev I.V."/>
            <person name="Nagy L.G."/>
            <person name="Martin F."/>
            <person name="Kauserud H."/>
        </authorList>
    </citation>
    <scope>NUCLEOTIDE SEQUENCE</scope>
    <source>
        <strain evidence="3">9144</strain>
    </source>
</reference>
<dbReference type="EMBL" id="JARJCW010000083">
    <property type="protein sequence ID" value="KAJ7196475.1"/>
    <property type="molecule type" value="Genomic_DNA"/>
</dbReference>
<dbReference type="Gene3D" id="3.30.710.10">
    <property type="entry name" value="Potassium Channel Kv1.1, Chain A"/>
    <property type="match status" value="1"/>
</dbReference>
<organism evidence="3 4">
    <name type="scientific">Mycena pura</name>
    <dbReference type="NCBI Taxonomy" id="153505"/>
    <lineage>
        <taxon>Eukaryota</taxon>
        <taxon>Fungi</taxon>
        <taxon>Dikarya</taxon>
        <taxon>Basidiomycota</taxon>
        <taxon>Agaricomycotina</taxon>
        <taxon>Agaricomycetes</taxon>
        <taxon>Agaricomycetidae</taxon>
        <taxon>Agaricales</taxon>
        <taxon>Marasmiineae</taxon>
        <taxon>Mycenaceae</taxon>
        <taxon>Mycena</taxon>
    </lineage>
</organism>
<dbReference type="CDD" id="cd18186">
    <property type="entry name" value="BTB_POZ_ZBTB_KLHL-like"/>
    <property type="match status" value="1"/>
</dbReference>
<protein>
    <recommendedName>
        <fullName evidence="2">BTB domain-containing protein</fullName>
    </recommendedName>
</protein>
<evidence type="ECO:0000259" key="2">
    <source>
        <dbReference type="PROSITE" id="PS50097"/>
    </source>
</evidence>
<evidence type="ECO:0000256" key="1">
    <source>
        <dbReference type="SAM" id="MobiDB-lite"/>
    </source>
</evidence>
<dbReference type="Pfam" id="PF00651">
    <property type="entry name" value="BTB"/>
    <property type="match status" value="1"/>
</dbReference>
<comment type="caution">
    <text evidence="3">The sequence shown here is derived from an EMBL/GenBank/DDBJ whole genome shotgun (WGS) entry which is preliminary data.</text>
</comment>
<dbReference type="AlphaFoldDB" id="A0AAD6UY95"/>
<evidence type="ECO:0000313" key="3">
    <source>
        <dbReference type="EMBL" id="KAJ7196475.1"/>
    </source>
</evidence>
<proteinExistence type="predicted"/>
<accession>A0AAD6UY95</accession>
<dbReference type="PROSITE" id="PS50097">
    <property type="entry name" value="BTB"/>
    <property type="match status" value="1"/>
</dbReference>
<feature type="region of interest" description="Disordered" evidence="1">
    <location>
        <begin position="1"/>
        <end position="21"/>
    </location>
</feature>